<feature type="transmembrane region" description="Helical" evidence="9">
    <location>
        <begin position="30"/>
        <end position="61"/>
    </location>
</feature>
<keyword evidence="4" id="KW-0808">Transferase</keyword>
<dbReference type="InterPro" id="IPR050297">
    <property type="entry name" value="LipidA_mod_glycosyltrf_83"/>
</dbReference>
<gene>
    <name evidence="11" type="ORF">AVDCRST_MAG18-2013</name>
</gene>
<dbReference type="Pfam" id="PF13231">
    <property type="entry name" value="PMT_2"/>
    <property type="match status" value="1"/>
</dbReference>
<keyword evidence="6 9" id="KW-1133">Transmembrane helix</keyword>
<evidence type="ECO:0000256" key="4">
    <source>
        <dbReference type="ARBA" id="ARBA00022679"/>
    </source>
</evidence>
<keyword evidence="2" id="KW-1003">Cell membrane</keyword>
<proteinExistence type="predicted"/>
<feature type="transmembrane region" description="Helical" evidence="9">
    <location>
        <begin position="120"/>
        <end position="141"/>
    </location>
</feature>
<keyword evidence="7 9" id="KW-0472">Membrane</keyword>
<reference evidence="11" key="1">
    <citation type="submission" date="2020-02" db="EMBL/GenBank/DDBJ databases">
        <authorList>
            <person name="Meier V. D."/>
        </authorList>
    </citation>
    <scope>NUCLEOTIDE SEQUENCE</scope>
    <source>
        <strain evidence="11">AVDCRST_MAG18</strain>
    </source>
</reference>
<feature type="transmembrane region" description="Helical" evidence="9">
    <location>
        <begin position="456"/>
        <end position="473"/>
    </location>
</feature>
<keyword evidence="5 9" id="KW-0812">Transmembrane</keyword>
<comment type="subcellular location">
    <subcellularLocation>
        <location evidence="1">Cell membrane</location>
        <topology evidence="1">Multi-pass membrane protein</topology>
    </subcellularLocation>
</comment>
<organism evidence="11">
    <name type="scientific">uncultured Thermomicrobiales bacterium</name>
    <dbReference type="NCBI Taxonomy" id="1645740"/>
    <lineage>
        <taxon>Bacteria</taxon>
        <taxon>Pseudomonadati</taxon>
        <taxon>Thermomicrobiota</taxon>
        <taxon>Thermomicrobia</taxon>
        <taxon>Thermomicrobiales</taxon>
        <taxon>environmental samples</taxon>
    </lineage>
</organism>
<feature type="compositionally biased region" description="Basic residues" evidence="8">
    <location>
        <begin position="15"/>
        <end position="24"/>
    </location>
</feature>
<feature type="region of interest" description="Disordered" evidence="8">
    <location>
        <begin position="1"/>
        <end position="24"/>
    </location>
</feature>
<name>A0A6J4V9X9_9BACT</name>
<dbReference type="GO" id="GO:0009103">
    <property type="term" value="P:lipopolysaccharide biosynthetic process"/>
    <property type="evidence" value="ECO:0007669"/>
    <property type="project" value="UniProtKB-ARBA"/>
</dbReference>
<evidence type="ECO:0000256" key="5">
    <source>
        <dbReference type="ARBA" id="ARBA00022692"/>
    </source>
</evidence>
<dbReference type="InterPro" id="IPR038731">
    <property type="entry name" value="RgtA/B/C-like"/>
</dbReference>
<dbReference type="GO" id="GO:0005886">
    <property type="term" value="C:plasma membrane"/>
    <property type="evidence" value="ECO:0007669"/>
    <property type="project" value="UniProtKB-SubCell"/>
</dbReference>
<protein>
    <recommendedName>
        <fullName evidence="10">Glycosyltransferase RgtA/B/C/D-like domain-containing protein</fullName>
    </recommendedName>
</protein>
<feature type="domain" description="Glycosyltransferase RgtA/B/C/D-like" evidence="10">
    <location>
        <begin position="102"/>
        <end position="197"/>
    </location>
</feature>
<accession>A0A6J4V9X9</accession>
<dbReference type="GO" id="GO:0016763">
    <property type="term" value="F:pentosyltransferase activity"/>
    <property type="evidence" value="ECO:0007669"/>
    <property type="project" value="TreeGrafter"/>
</dbReference>
<feature type="transmembrane region" description="Helical" evidence="9">
    <location>
        <begin position="177"/>
        <end position="194"/>
    </location>
</feature>
<evidence type="ECO:0000313" key="11">
    <source>
        <dbReference type="EMBL" id="CAA9571430.1"/>
    </source>
</evidence>
<feature type="transmembrane region" description="Helical" evidence="9">
    <location>
        <begin position="256"/>
        <end position="273"/>
    </location>
</feature>
<evidence type="ECO:0000256" key="3">
    <source>
        <dbReference type="ARBA" id="ARBA00022676"/>
    </source>
</evidence>
<evidence type="ECO:0000256" key="9">
    <source>
        <dbReference type="SAM" id="Phobius"/>
    </source>
</evidence>
<evidence type="ECO:0000256" key="7">
    <source>
        <dbReference type="ARBA" id="ARBA00023136"/>
    </source>
</evidence>
<feature type="transmembrane region" description="Helical" evidence="9">
    <location>
        <begin position="417"/>
        <end position="444"/>
    </location>
</feature>
<keyword evidence="3" id="KW-0328">Glycosyltransferase</keyword>
<evidence type="ECO:0000256" key="2">
    <source>
        <dbReference type="ARBA" id="ARBA00022475"/>
    </source>
</evidence>
<dbReference type="AlphaFoldDB" id="A0A6J4V9X9"/>
<feature type="transmembrane region" description="Helical" evidence="9">
    <location>
        <begin position="358"/>
        <end position="380"/>
    </location>
</feature>
<feature type="transmembrane region" description="Helical" evidence="9">
    <location>
        <begin position="148"/>
        <end position="165"/>
    </location>
</feature>
<evidence type="ECO:0000256" key="8">
    <source>
        <dbReference type="SAM" id="MobiDB-lite"/>
    </source>
</evidence>
<dbReference type="EMBL" id="CADCWN010000160">
    <property type="protein sequence ID" value="CAA9571430.1"/>
    <property type="molecule type" value="Genomic_DNA"/>
</dbReference>
<sequence length="630" mass="70083">MSTEQLTAPVDGVKRPARARKRRRRRKDRVGVLLGALAQFFASRRGDALLVLLLFLGALAIRWPYLLRLPHFTDETVEIQWALAIARGEIFPLTASDRYYGPLHPYLVAAAHQLFGPSIWLPRAIVMVFGALTVALTYLLGRALAGRVVGLIGAGLLATAPQHIIVNSHIAWQNSTTPFYATLTFLALTLYLNAERGTGNAELRPVGSRGVVPTIEPKYSAAAPAATGFRVPRSAFWLLLAGFCYGLTLHTHPGTIVLAPALALTFLLVVWRARAWRVLRTPWPWLAPVAGVVAYSPVLIYNLTNNLAGVERVQTRRNYAYETQLTWEKYWQNQGDLWLELARIVSNPMRIPAERAHYLTSPFMLLMVGLSLVGIGLLAWRRQPLPLCALLCTALIMPAFNKAYGQTWDRYMLTGRYVTFLLPLAFIAAGVAILALLGLLARVVPGQWQRPTPRRVLVVAAGVVLTLLILYPLQPLSRYYTHEAAKDPANASFLATIAFLRETRAPRTPIVIGRLLAKVDLKDGADAREIFDVLLDLEPMPHTSPQDTRAGIEQIVASVAPGDTEALPLIIMMRDECWQMPDRRPFQRVSERYRLRELYPTLPSYYAVYRYVPPGEPGNCMPATGPEPGE</sequence>
<feature type="transmembrane region" description="Helical" evidence="9">
    <location>
        <begin position="285"/>
        <end position="303"/>
    </location>
</feature>
<evidence type="ECO:0000256" key="6">
    <source>
        <dbReference type="ARBA" id="ARBA00022989"/>
    </source>
</evidence>
<dbReference type="PANTHER" id="PTHR33908">
    <property type="entry name" value="MANNOSYLTRANSFERASE YKCB-RELATED"/>
    <property type="match status" value="1"/>
</dbReference>
<feature type="transmembrane region" description="Helical" evidence="9">
    <location>
        <begin position="387"/>
        <end position="405"/>
    </location>
</feature>
<evidence type="ECO:0000259" key="10">
    <source>
        <dbReference type="Pfam" id="PF13231"/>
    </source>
</evidence>
<evidence type="ECO:0000256" key="1">
    <source>
        <dbReference type="ARBA" id="ARBA00004651"/>
    </source>
</evidence>
<feature type="transmembrane region" description="Helical" evidence="9">
    <location>
        <begin position="234"/>
        <end position="250"/>
    </location>
</feature>
<dbReference type="PANTHER" id="PTHR33908:SF11">
    <property type="entry name" value="MEMBRANE PROTEIN"/>
    <property type="match status" value="1"/>
</dbReference>